<comment type="pathway">
    <text evidence="8">Cofactor biosynthesis; adenosylcobalamin biosynthesis; cob(II)yrinate a,c-diamide from sirohydrochlorin (anaerobic route): step 10/10.</text>
</comment>
<dbReference type="NCBIfam" id="NF002204">
    <property type="entry name" value="PRK01077.1"/>
    <property type="match status" value="1"/>
</dbReference>
<comment type="miscellaneous">
    <text evidence="8">The a and c carboxylates of cobyrinate are activated for nucleophilic attack via formation of a phosphorylated intermediate by ATP. CbiA catalyzes first the amidation of the c-carboxylate, and then that of the a-carboxylate.</text>
</comment>
<dbReference type="InterPro" id="IPR002586">
    <property type="entry name" value="CobQ/CobB/MinD/ParA_Nub-bd_dom"/>
</dbReference>
<sequence length="431" mass="47820">MKPQFLIAAPSSNSGKTTLTLGLLRLLHNRGLKVQPFKCGPDYIDTKHHTLAAHSQSINLDTFMMSEAHLRLLYSKYSEDADVVITEGVMGLFDGADRMKGSSAEISMLLGLPVILVINAKAMAYSVAPLIYGFMHFNPQVQIAGVIFNFVNTESHYQFLKDACEDIGVTPLGYVPASDDIKIPSRHLGLAISPENDYNAVIERAATHISKTVDFEQLLAITRRPVLQVPVPVVLPPVRTMKIAVAMDEAFNFTYAENLEMLKSLGEVTTFSPLYDYKLPATDLLYLAGGYPELFLEQLSTNLTMRASILDYCANGGKVIAECGGMMYLGETLADSTGKEYPMVGFLGLKTTMKDAKLSLGYREIEMGLNRFKGHEFHYSGCMETECLTKIGRVFNARGKEVPTPVYRKENVIASYIHLYWGENPGWLHVF</sequence>
<organism evidence="11 12">
    <name type="scientific">Chitinophaga filiformis</name>
    <name type="common">Myxococcus filiformis</name>
    <name type="synonym">Flexibacter filiformis</name>
    <dbReference type="NCBI Taxonomy" id="104663"/>
    <lineage>
        <taxon>Bacteria</taxon>
        <taxon>Pseudomonadati</taxon>
        <taxon>Bacteroidota</taxon>
        <taxon>Chitinophagia</taxon>
        <taxon>Chitinophagales</taxon>
        <taxon>Chitinophagaceae</taxon>
        <taxon>Chitinophaga</taxon>
    </lineage>
</organism>
<dbReference type="InterPro" id="IPR029062">
    <property type="entry name" value="Class_I_gatase-like"/>
</dbReference>
<dbReference type="NCBIfam" id="TIGR00379">
    <property type="entry name" value="cobB"/>
    <property type="match status" value="1"/>
</dbReference>
<dbReference type="Proteomes" id="UP000199045">
    <property type="component" value="Unassembled WGS sequence"/>
</dbReference>
<dbReference type="STRING" id="104663.SAMN04488121_10268"/>
<dbReference type="InterPro" id="IPR011698">
    <property type="entry name" value="GATase_3"/>
</dbReference>
<evidence type="ECO:0000256" key="6">
    <source>
        <dbReference type="ARBA" id="ARBA00022842"/>
    </source>
</evidence>
<name>A0A1G7LHK1_CHIFI</name>
<dbReference type="Gene3D" id="3.40.50.300">
    <property type="entry name" value="P-loop containing nucleotide triphosphate hydrolases"/>
    <property type="match status" value="1"/>
</dbReference>
<dbReference type="RefSeq" id="WP_089830123.1">
    <property type="nucleotide sequence ID" value="NZ_FNBN01000002.1"/>
</dbReference>
<feature type="active site" description="Nucleophile" evidence="8">
    <location>
        <position position="323"/>
    </location>
</feature>
<dbReference type="PROSITE" id="PS51274">
    <property type="entry name" value="GATASE_COBBQ"/>
    <property type="match status" value="1"/>
</dbReference>
<keyword evidence="6 8" id="KW-0460">Magnesium</keyword>
<evidence type="ECO:0000256" key="4">
    <source>
        <dbReference type="ARBA" id="ARBA00022741"/>
    </source>
</evidence>
<feature type="domain" description="CobB/CobQ-like glutamine amidotransferase" evidence="10">
    <location>
        <begin position="242"/>
        <end position="424"/>
    </location>
</feature>
<proteinExistence type="inferred from homology"/>
<evidence type="ECO:0000256" key="2">
    <source>
        <dbReference type="ARBA" id="ARBA00022573"/>
    </source>
</evidence>
<dbReference type="PANTHER" id="PTHR43873">
    <property type="entry name" value="COBYRINATE A,C-DIAMIDE SYNTHASE"/>
    <property type="match status" value="1"/>
</dbReference>
<keyword evidence="5 8" id="KW-0067">ATP-binding</keyword>
<dbReference type="CDD" id="cd03130">
    <property type="entry name" value="GATase1_CobB"/>
    <property type="match status" value="1"/>
</dbReference>
<comment type="cofactor">
    <cofactor evidence="1 8">
        <name>Mg(2+)</name>
        <dbReference type="ChEBI" id="CHEBI:18420"/>
    </cofactor>
</comment>
<comment type="catalytic activity">
    <reaction evidence="8">
        <text>cob(II)yrinate + 2 L-glutamine + 2 ATP + 2 H2O = cob(II)yrinate a,c diamide + 2 L-glutamate + 2 ADP + 2 phosphate + 2 H(+)</text>
        <dbReference type="Rhea" id="RHEA:26289"/>
        <dbReference type="ChEBI" id="CHEBI:15377"/>
        <dbReference type="ChEBI" id="CHEBI:15378"/>
        <dbReference type="ChEBI" id="CHEBI:29985"/>
        <dbReference type="ChEBI" id="CHEBI:30616"/>
        <dbReference type="ChEBI" id="CHEBI:43474"/>
        <dbReference type="ChEBI" id="CHEBI:58359"/>
        <dbReference type="ChEBI" id="CHEBI:58537"/>
        <dbReference type="ChEBI" id="CHEBI:58894"/>
        <dbReference type="ChEBI" id="CHEBI:456216"/>
        <dbReference type="EC" id="6.3.5.11"/>
    </reaction>
</comment>
<keyword evidence="7 8" id="KW-0315">Glutamine amidotransferase</keyword>
<dbReference type="OrthoDB" id="9764035at2"/>
<accession>A0A1G7LHK1</accession>
<dbReference type="GO" id="GO:0042242">
    <property type="term" value="F:cobyrinic acid a,c-diamide synthase activity"/>
    <property type="evidence" value="ECO:0007669"/>
    <property type="project" value="UniProtKB-UniRule"/>
</dbReference>
<dbReference type="UniPathway" id="UPA00148">
    <property type="reaction ID" value="UER00231"/>
</dbReference>
<dbReference type="SUPFAM" id="SSF52317">
    <property type="entry name" value="Class I glutamine amidotransferase-like"/>
    <property type="match status" value="1"/>
</dbReference>
<feature type="site" description="Increases nucleophilicity of active site Cys" evidence="8">
    <location>
        <position position="418"/>
    </location>
</feature>
<evidence type="ECO:0000259" key="10">
    <source>
        <dbReference type="Pfam" id="PF07685"/>
    </source>
</evidence>
<comment type="domain">
    <text evidence="8">Comprises of two domains. The C-terminal domain contains the binding site for glutamine and catalyzes the hydrolysis of this substrate to glutamate and ammonia. The N-terminal domain is anticipated to bind ATP and cobyrinate and catalyzes the ultimate synthesis of the diamide product. The ammonia produced via the glutaminase domain is probably translocated to the adjacent domain via a molecular tunnel, where it reacts with an activated intermediate.</text>
</comment>
<evidence type="ECO:0000256" key="7">
    <source>
        <dbReference type="ARBA" id="ARBA00022962"/>
    </source>
</evidence>
<evidence type="ECO:0000256" key="8">
    <source>
        <dbReference type="HAMAP-Rule" id="MF_00027"/>
    </source>
</evidence>
<dbReference type="HAMAP" id="MF_00027">
    <property type="entry name" value="CobB_CbiA"/>
    <property type="match status" value="1"/>
</dbReference>
<keyword evidence="2 8" id="KW-0169">Cobalamin biosynthesis</keyword>
<protein>
    <recommendedName>
        <fullName evidence="8">Cobyrinate a,c-diamide synthase</fullName>
        <ecNumber evidence="8">6.3.5.11</ecNumber>
    </recommendedName>
    <alternativeName>
        <fullName evidence="8">Cobyrinic acid a,c-diamide synthetase</fullName>
    </alternativeName>
</protein>
<gene>
    <name evidence="8" type="primary">cbiA</name>
    <name evidence="11" type="ORF">SAMN04488121_10268</name>
</gene>
<comment type="similarity">
    <text evidence="8">Belongs to the CobB/CbiA family.</text>
</comment>
<dbReference type="InterPro" id="IPR027417">
    <property type="entry name" value="P-loop_NTPase"/>
</dbReference>
<dbReference type="PANTHER" id="PTHR43873:SF1">
    <property type="entry name" value="COBYRINATE A,C-DIAMIDE SYNTHASE"/>
    <property type="match status" value="1"/>
</dbReference>
<keyword evidence="3 8" id="KW-0436">Ligase</keyword>
<feature type="domain" description="CobQ/CobB/MinD/ParA nucleotide binding" evidence="9">
    <location>
        <begin position="6"/>
        <end position="188"/>
    </location>
</feature>
<dbReference type="Pfam" id="PF07685">
    <property type="entry name" value="GATase_3"/>
    <property type="match status" value="1"/>
</dbReference>
<dbReference type="GO" id="GO:0005524">
    <property type="term" value="F:ATP binding"/>
    <property type="evidence" value="ECO:0007669"/>
    <property type="project" value="UniProtKB-UniRule"/>
</dbReference>
<dbReference type="GO" id="GO:0009236">
    <property type="term" value="P:cobalamin biosynthetic process"/>
    <property type="evidence" value="ECO:0007669"/>
    <property type="project" value="UniProtKB-UniRule"/>
</dbReference>
<dbReference type="EC" id="6.3.5.11" evidence="8"/>
<evidence type="ECO:0000313" key="12">
    <source>
        <dbReference type="Proteomes" id="UP000199045"/>
    </source>
</evidence>
<dbReference type="InterPro" id="IPR004484">
    <property type="entry name" value="CbiA/CobB_synth"/>
</dbReference>
<dbReference type="AlphaFoldDB" id="A0A1G7LHK1"/>
<evidence type="ECO:0000256" key="5">
    <source>
        <dbReference type="ARBA" id="ARBA00022840"/>
    </source>
</evidence>
<dbReference type="EMBL" id="FNBN01000002">
    <property type="protein sequence ID" value="SDF48948.1"/>
    <property type="molecule type" value="Genomic_DNA"/>
</dbReference>
<reference evidence="11 12" key="1">
    <citation type="submission" date="2016-10" db="EMBL/GenBank/DDBJ databases">
        <authorList>
            <person name="de Groot N.N."/>
        </authorList>
    </citation>
    <scope>NUCLEOTIDE SEQUENCE [LARGE SCALE GENOMIC DNA]</scope>
    <source>
        <strain evidence="11 12">DSM 527</strain>
    </source>
</reference>
<evidence type="ECO:0000256" key="3">
    <source>
        <dbReference type="ARBA" id="ARBA00022598"/>
    </source>
</evidence>
<evidence type="ECO:0000259" key="9">
    <source>
        <dbReference type="Pfam" id="PF01656"/>
    </source>
</evidence>
<evidence type="ECO:0000256" key="1">
    <source>
        <dbReference type="ARBA" id="ARBA00001946"/>
    </source>
</evidence>
<keyword evidence="4 8" id="KW-0547">Nucleotide-binding</keyword>
<dbReference type="SUPFAM" id="SSF52540">
    <property type="entry name" value="P-loop containing nucleoside triphosphate hydrolases"/>
    <property type="match status" value="1"/>
</dbReference>
<comment type="function">
    <text evidence="8">Catalyzes the ATP-dependent amidation of the two carboxylate groups at positions a and c of cobyrinate, using either L-glutamine or ammonia as the nitrogen source.</text>
</comment>
<evidence type="ECO:0000313" key="11">
    <source>
        <dbReference type="EMBL" id="SDF48948.1"/>
    </source>
</evidence>
<dbReference type="CDD" id="cd05388">
    <property type="entry name" value="CobB_N"/>
    <property type="match status" value="1"/>
</dbReference>
<dbReference type="Pfam" id="PF01656">
    <property type="entry name" value="CbiA"/>
    <property type="match status" value="1"/>
</dbReference>